<dbReference type="PANTHER" id="PTHR33375:SF1">
    <property type="entry name" value="CHROMOSOME-PARTITIONING PROTEIN PARB-RELATED"/>
    <property type="match status" value="1"/>
</dbReference>
<dbReference type="InterPro" id="IPR003115">
    <property type="entry name" value="ParB_N"/>
</dbReference>
<feature type="non-terminal residue" evidence="2">
    <location>
        <position position="256"/>
    </location>
</feature>
<dbReference type="GO" id="GO:0005694">
    <property type="term" value="C:chromosome"/>
    <property type="evidence" value="ECO:0007669"/>
    <property type="project" value="TreeGrafter"/>
</dbReference>
<organism evidence="2">
    <name type="scientific">marine sediment metagenome</name>
    <dbReference type="NCBI Taxonomy" id="412755"/>
    <lineage>
        <taxon>unclassified sequences</taxon>
        <taxon>metagenomes</taxon>
        <taxon>ecological metagenomes</taxon>
    </lineage>
</organism>
<dbReference type="Pfam" id="PF02195">
    <property type="entry name" value="ParB_N"/>
    <property type="match status" value="1"/>
</dbReference>
<dbReference type="AlphaFoldDB" id="X1IL89"/>
<sequence length="256" mass="28651">GDKIKILMLKIGQLKVPKDRGRKDFTKLSGLMDSIKKFGLIHPCVVAPGKEKGTFDLVSGERRLRAMCLLSWTEIPCCLREDLSSLERKELELEENIQRRDLVWTESVELLRQIDEIKREVHGSAMSGGGSKGEAWTLKKTAELVGKSTTNVQREIQFAKLMNERPDLKGEVSKMPMRVAMRVVEQKLEGEKLQRLKEAGKLKVGAELQLGRAEELILGLEEGSVGLLLTDPPFGIPELADQQGKKRGTIQSYTTT</sequence>
<gene>
    <name evidence="2" type="ORF">S03H2_54461</name>
</gene>
<name>X1IL89_9ZZZZ</name>
<accession>X1IL89</accession>
<dbReference type="GO" id="GO:0007059">
    <property type="term" value="P:chromosome segregation"/>
    <property type="evidence" value="ECO:0007669"/>
    <property type="project" value="TreeGrafter"/>
</dbReference>
<dbReference type="SMART" id="SM00470">
    <property type="entry name" value="ParB"/>
    <property type="match status" value="1"/>
</dbReference>
<evidence type="ECO:0000313" key="2">
    <source>
        <dbReference type="EMBL" id="GAH66889.1"/>
    </source>
</evidence>
<dbReference type="SUPFAM" id="SSF110849">
    <property type="entry name" value="ParB/Sulfiredoxin"/>
    <property type="match status" value="1"/>
</dbReference>
<proteinExistence type="predicted"/>
<feature type="domain" description="ParB-like N-terminal" evidence="1">
    <location>
        <begin position="7"/>
        <end position="97"/>
    </location>
</feature>
<dbReference type="InterPro" id="IPR036086">
    <property type="entry name" value="ParB/Sulfiredoxin_sf"/>
</dbReference>
<dbReference type="InterPro" id="IPR050336">
    <property type="entry name" value="Chromosome_partition/occlusion"/>
</dbReference>
<dbReference type="PANTHER" id="PTHR33375">
    <property type="entry name" value="CHROMOSOME-PARTITIONING PROTEIN PARB-RELATED"/>
    <property type="match status" value="1"/>
</dbReference>
<reference evidence="2" key="1">
    <citation type="journal article" date="2014" name="Front. Microbiol.">
        <title>High frequency of phylogenetically diverse reductive dehalogenase-homologous genes in deep subseafloor sedimentary metagenomes.</title>
        <authorList>
            <person name="Kawai M."/>
            <person name="Futagami T."/>
            <person name="Toyoda A."/>
            <person name="Takaki Y."/>
            <person name="Nishi S."/>
            <person name="Hori S."/>
            <person name="Arai W."/>
            <person name="Tsubouchi T."/>
            <person name="Morono Y."/>
            <person name="Uchiyama I."/>
            <person name="Ito T."/>
            <person name="Fujiyama A."/>
            <person name="Inagaki F."/>
            <person name="Takami H."/>
        </authorList>
    </citation>
    <scope>NUCLEOTIDE SEQUENCE</scope>
    <source>
        <strain evidence="2">Expedition CK06-06</strain>
    </source>
</reference>
<protein>
    <recommendedName>
        <fullName evidence="1">ParB-like N-terminal domain-containing protein</fullName>
    </recommendedName>
</protein>
<dbReference type="Gene3D" id="3.90.1530.10">
    <property type="entry name" value="Conserved hypothetical protein from pyrococcus furiosus pfu- 392566-001, ParB domain"/>
    <property type="match status" value="1"/>
</dbReference>
<feature type="non-terminal residue" evidence="2">
    <location>
        <position position="1"/>
    </location>
</feature>
<evidence type="ECO:0000259" key="1">
    <source>
        <dbReference type="SMART" id="SM00470"/>
    </source>
</evidence>
<dbReference type="EMBL" id="BARU01034725">
    <property type="protein sequence ID" value="GAH66889.1"/>
    <property type="molecule type" value="Genomic_DNA"/>
</dbReference>
<comment type="caution">
    <text evidence="2">The sequence shown here is derived from an EMBL/GenBank/DDBJ whole genome shotgun (WGS) entry which is preliminary data.</text>
</comment>